<dbReference type="SUPFAM" id="SSF48350">
    <property type="entry name" value="GTPase activation domain, GAP"/>
    <property type="match status" value="1"/>
</dbReference>
<reference evidence="5 6" key="1">
    <citation type="journal article" date="2011" name="Proc. Natl. Acad. Sci. U.S.A.">
        <title>Evolutionary erosion of yeast sex chromosomes by mating-type switching accidents.</title>
        <authorList>
            <person name="Gordon J.L."/>
            <person name="Armisen D."/>
            <person name="Proux-Wera E."/>
            <person name="Oheigeartaigh S.S."/>
            <person name="Byrne K.P."/>
            <person name="Wolfe K.H."/>
        </authorList>
    </citation>
    <scope>NUCLEOTIDE SEQUENCE [LARGE SCALE GENOMIC DNA]</scope>
    <source>
        <strain evidence="6">ATCC 76901 / BCRC 22586 / CBS 4309 / NBRC 1992 / NRRL Y-12630</strain>
    </source>
</reference>
<dbReference type="SMART" id="SM00323">
    <property type="entry name" value="RasGAP"/>
    <property type="match status" value="1"/>
</dbReference>
<dbReference type="InterPro" id="IPR023152">
    <property type="entry name" value="RasGAP_CS"/>
</dbReference>
<dbReference type="Proteomes" id="UP000001640">
    <property type="component" value="Chromosome 2"/>
</dbReference>
<dbReference type="RefSeq" id="XP_003674991.1">
    <property type="nucleotide sequence ID" value="XM_003674943.1"/>
</dbReference>
<dbReference type="PANTHER" id="PTHR10194">
    <property type="entry name" value="RAS GTPASE-ACTIVATING PROTEINS"/>
    <property type="match status" value="1"/>
</dbReference>
<evidence type="ECO:0000256" key="2">
    <source>
        <dbReference type="ARBA" id="ARBA00022553"/>
    </source>
</evidence>
<keyword evidence="1" id="KW-0343">GTPase activation</keyword>
<sequence length="2951" mass="336156">MPYSKTSAMVETLTKHLLFERILPILPIESSHSTYLQVEADRFYRSCRSVVLNVAVSKGLNAITEQILNLIDAIVKDGTIIDSNISDDAIQSVLTILRLLSDTMEYFWDNIETHGNTKVKQEQDETRYKAYSGSVTGFSINRSGFHRTPPNLIDTKLATRLISTCTRVKFNSRTLEILENMACYVYETDSSFTSTILPDYQTFLKKKNYPESTKMVDVTINHILRFVAASNPDEFFQYIYSNIHEPLLTNRTKTEFQVVQYFEMFGCSYITTINLPKYLQLVKVLSTGMKKTIFNCLLLFFASKSLMFWFMARPNEYVELYRILKKHSEKNEAYVKNLSSSVSDLFEKIYSTFNVTSLLSNIDYDINDNHLVSSVKKKSRASSFDTGSDRSSISSLTAPDVAITNRPASISSVSLSATSLLSGSDKDLLDPRQSPRMNFQYNNISMGTRSKSRDANEDMPHLESILEIYTYFEDTEKLPHTAVLRFLVMLVMLVPDVFVELNSQSLEKISRPNIISGKEDTLEKPSNIRQITSGLKKLTTLQLSKKRTVKFLTILVKNINGTQPVSDGLLLDSMRTLLSLVTVTSSVSLIDSEIPPVIFSKRMIDLLGANLKCGSSWKIRPSLTLTNCLKRNPATRDHLRLKYFCAALQFDHIMFLSKLNINKTVESLDLDERIFYTEGFRVFFHLPSSTQLRKEVADLASDFLKNLFCTASDILMEAFPYFNDKITDIISSIVDGTILEEFGTKKLFKESSSSLDASISSTSPSHNSSPSLLSPVSTDQEDNTQQPFLTTSLLARLSDSHSSTGNTSSPSSNTTSIGNATSTTPSATELPFSQSLSQRVPPISKSSLSRNLSGSSQIIAPSPVNISSSMMTLTNSMPAAPGNKTPTPTLTANKLRRYSEESNYNFNGLDIKPVESSVSLETKESRRARMILINIFSIFKKMINYFILPHARNSDLLWISKDFKNIIKPIFVSLIDSDESLQNTARSFMDGLLSYIKDLSSDTSTITVSGYFLICSYTAALFSMGLFDLSIENHKRGVLLDIVVKFLQLRSYLGKVSENTQHLERVLEAERNTFPLILGSVGRATFVSLYVSNPLLQKNLKLAYREYLTAIRFHLKHIGEFDKTFICNVPFIEMMASDTFASAGSVAFQRRVRNNIQKYISQPDSVLLDSMHTIFRKWYSLAYSTNRSEQETIDFRNFAGIIASLSGTFMVLHSGRTEEILPLNEYRQDLKKKMNYFIAKQCEWLNDPKLLTRENSREIISVELHPLSFKLLFNNMKLRLNQVMMTELSGSDEECVYTLLEQLIITIRTILLRDDTGDLLGLFSIDIFEVINLLIIMIKKIPHDSPNYFKTVIHMSKMLKALEHSEGYLALEHHYHLKNRWLRLVVSWFKLAISKDYDLVNLSKSHREMDLKKRDSDFLYIDTAIESSTAIAYLTTNVPLEVPAAASEEEWKRSETVIFGNYFNILLRGLEKSMNSEKFPASLSHKMGMLNENVILALTNISNANIDASLQFTIPMGYSKNRNIKIAFLNVFVNILSQFSSDKEAYEKVTRVMVDKLLLYLIKFPQLVLCAAKVCPANDLDAFAAVVINGMETRNAGHLCVSQLIQDEIKNVSRPMDILRRNSPATRALSLLSRNKANDYLIHCLNPVLQEIVDNKDIFEIEKLDPTEANAGEQIALFKKYMTKLLDAITSSISYFPPEFFFLCQVIYRSTRKKFPNYAYVAAGSFVFLRLICPALVSPETENIIGAVKPTQRRSFITLAKIIQNLANGSENLVKWPSLVTETSFLKECGSRIFDFLTEVCRTDRVIDIDIRTDPKLQPFDFSFLHRFLYTKGVEMRKVLLEGLQTLDDVRFFQDTFKLIDELLGQAGSPKMEYKNEIPIFIRDHLDEYPQLYEFMSRHAFKNHQIRNSIPFVHESMSVEGVPIVTLMFKAFASHNIDMEDVVFKFIQIYSRIWLSKHCFVIDSTEFHSTEVDSKKLSALLSSLIPDVALKNCVNCYLFNTNENFMKCFLSNVGDNPYMVAKIPHLFINSNSDEKMVKSLGLGGRGLNILQDVRVSLHEISVYEEQTKEFSPVTLKIGNKYLQMLHETPRQIKIQGLHSLFDVKFNDVFELSSITAVHVSSITNSTKEFTLNFNDETKLIFSSPKYLEIIKMFYYAQARIENEFNDSDFDSSIISTSSEKSNQVTENNEIIGHLLLVVIIGLYDEDDIVKNSAYNLIAACKDAFGLDFGTEFRNAMELYVPNDTTTFLSLLGNSLAKAHPELTPYMWKYILEGLESKIIKHEDTPQSVCTLSYWISNLYEHVYLMDDEDGPERVSTIFRTLIRLTVADTTVYLNQIWSQIGADDRLIPLLTDEIINHALERDSENRDWQKTISLLTSLPTVEVACNIIQKLLNLIRSFLPSLKQEALTQSWSELMILTKVCSHVFFEAPFMTQMFLPEILFIVSLLIDVGPGELRSLLHELLMNTCHSLSINEALPADSRRNLDEIAAVFSRQKMKFMFGFSQDKGRILKNFSASSFSSKFTLLDYFTTNMMSIMDYSSTTESAQWKTKFRKYLNDIVFENNSFLSARAMMMLGIIGKTYTSESFCRNLLGETMKTVANPVVSDELIFVIISQLFTYSKIVEGLDPSLPLVKEMFWIATIFTESSHPAVFEGGLLFMISCIDRLYMAHFNDSSSVNGMVITELLESRKFAEPLLLKLENFTSLKWSERNFVHIMMAFIIRGLTIPFVHGTALNCLKSMFRNSYYEHMMHPESTDYLNYLFLLYLTLTPDQLSQIQEEVEFGDEVVWLDNNNKISKLVANFLSSDTNSSNISLYQGALLFNNSVTDEPSKVRFILILKYLLQTNSICLLRFYDVVKDEIRKSISFERFSDCVPIIFDIMSVLVLHPKFNDTEAYHKGSVNLLKEKGLYVVSTMKSAEHNFGNLMMGIRENEDLLYKRKKITVMILSRVATRG</sequence>
<dbReference type="STRING" id="1064592.G0V9K3"/>
<evidence type="ECO:0000313" key="5">
    <source>
        <dbReference type="EMBL" id="CCC68619.1"/>
    </source>
</evidence>
<dbReference type="InterPro" id="IPR036865">
    <property type="entry name" value="CRAL-TRIO_dom_sf"/>
</dbReference>
<dbReference type="Gene3D" id="3.40.525.10">
    <property type="entry name" value="CRAL-TRIO lipid binding domain"/>
    <property type="match status" value="1"/>
</dbReference>
<evidence type="ECO:0000259" key="4">
    <source>
        <dbReference type="PROSITE" id="PS50018"/>
    </source>
</evidence>
<dbReference type="OrthoDB" id="28245at2759"/>
<dbReference type="GO" id="GO:0005739">
    <property type="term" value="C:mitochondrion"/>
    <property type="evidence" value="ECO:0007669"/>
    <property type="project" value="EnsemblFungi"/>
</dbReference>
<dbReference type="GO" id="GO:0005096">
    <property type="term" value="F:GTPase activator activity"/>
    <property type="evidence" value="ECO:0007669"/>
    <property type="project" value="UniProtKB-KW"/>
</dbReference>
<dbReference type="InterPro" id="IPR008936">
    <property type="entry name" value="Rho_GTPase_activation_prot"/>
</dbReference>
<name>G0V9K3_NAUCA</name>
<dbReference type="PANTHER" id="PTHR10194:SF142">
    <property type="entry name" value="NEUROFIBROMIN"/>
    <property type="match status" value="1"/>
</dbReference>
<dbReference type="GeneID" id="96902177"/>
<evidence type="ECO:0000313" key="6">
    <source>
        <dbReference type="Proteomes" id="UP000001640"/>
    </source>
</evidence>
<dbReference type="GO" id="GO:0007193">
    <property type="term" value="P:adenylate cyclase-inhibiting G protein-coupled receptor signaling pathway"/>
    <property type="evidence" value="ECO:0007669"/>
    <property type="project" value="EnsemblFungi"/>
</dbReference>
<feature type="compositionally biased region" description="Polar residues" evidence="3">
    <location>
        <begin position="817"/>
        <end position="838"/>
    </location>
</feature>
<accession>G0V9K3</accession>
<dbReference type="InParanoid" id="G0V9K3"/>
<proteinExistence type="predicted"/>
<dbReference type="HOGENOM" id="CLU_000439_0_0_1"/>
<feature type="compositionally biased region" description="Low complexity" evidence="3">
    <location>
        <begin position="844"/>
        <end position="854"/>
    </location>
</feature>
<feature type="compositionally biased region" description="Low complexity" evidence="3">
    <location>
        <begin position="800"/>
        <end position="816"/>
    </location>
</feature>
<keyword evidence="2" id="KW-0597">Phosphoprotein</keyword>
<dbReference type="GO" id="GO:0005789">
    <property type="term" value="C:endoplasmic reticulum membrane"/>
    <property type="evidence" value="ECO:0007669"/>
    <property type="project" value="EnsemblFungi"/>
</dbReference>
<dbReference type="Gene3D" id="1.10.506.10">
    <property type="entry name" value="GTPase Activation - p120gap, domain 1"/>
    <property type="match status" value="1"/>
</dbReference>
<feature type="region of interest" description="Disordered" evidence="3">
    <location>
        <begin position="758"/>
        <end position="784"/>
    </location>
</feature>
<keyword evidence="6" id="KW-1185">Reference proteome</keyword>
<organism evidence="5 6">
    <name type="scientific">Naumovozyma castellii</name>
    <name type="common">Yeast</name>
    <name type="synonym">Saccharomyces castellii</name>
    <dbReference type="NCBI Taxonomy" id="27288"/>
    <lineage>
        <taxon>Eukaryota</taxon>
        <taxon>Fungi</taxon>
        <taxon>Dikarya</taxon>
        <taxon>Ascomycota</taxon>
        <taxon>Saccharomycotina</taxon>
        <taxon>Saccharomycetes</taxon>
        <taxon>Saccharomycetales</taxon>
        <taxon>Saccharomycetaceae</taxon>
        <taxon>Naumovozyma</taxon>
    </lineage>
</organism>
<dbReference type="KEGG" id="ncs:NCAS_0B05350"/>
<feature type="domain" description="Ras-GAP" evidence="4">
    <location>
        <begin position="1579"/>
        <end position="1768"/>
    </location>
</feature>
<reference key="2">
    <citation type="submission" date="2011-08" db="EMBL/GenBank/DDBJ databases">
        <title>Genome sequence of Naumovozyma castellii.</title>
        <authorList>
            <person name="Gordon J.L."/>
            <person name="Armisen D."/>
            <person name="Proux-Wera E."/>
            <person name="OhEigeartaigh S.S."/>
            <person name="Byrne K.P."/>
            <person name="Wolfe K.H."/>
        </authorList>
    </citation>
    <scope>NUCLEOTIDE SEQUENCE</scope>
    <source>
        <strain>Type strain:CBS 4309</strain>
    </source>
</reference>
<dbReference type="Pfam" id="PF00616">
    <property type="entry name" value="RasGAP"/>
    <property type="match status" value="1"/>
</dbReference>
<dbReference type="InterPro" id="IPR039360">
    <property type="entry name" value="Ras_GTPase"/>
</dbReference>
<evidence type="ECO:0000256" key="3">
    <source>
        <dbReference type="SAM" id="MobiDB-lite"/>
    </source>
</evidence>
<gene>
    <name evidence="5" type="primary">NCAS0B05350</name>
    <name evidence="5" type="ordered locus">NCAS_0B05350</name>
</gene>
<dbReference type="CDD" id="cd05392">
    <property type="entry name" value="RasGAP_Neurofibromin_like"/>
    <property type="match status" value="1"/>
</dbReference>
<feature type="region of interest" description="Disordered" evidence="3">
    <location>
        <begin position="799"/>
        <end position="854"/>
    </location>
</feature>
<dbReference type="FunCoup" id="G0V9K3">
    <property type="interactions" value="162"/>
</dbReference>
<dbReference type="EMBL" id="HE576753">
    <property type="protein sequence ID" value="CCC68619.1"/>
    <property type="molecule type" value="Genomic_DNA"/>
</dbReference>
<evidence type="ECO:0000256" key="1">
    <source>
        <dbReference type="ARBA" id="ARBA00022468"/>
    </source>
</evidence>
<dbReference type="GO" id="GO:0046580">
    <property type="term" value="P:negative regulation of Ras protein signal transduction"/>
    <property type="evidence" value="ECO:0007669"/>
    <property type="project" value="EnsemblFungi"/>
</dbReference>
<dbReference type="PROSITE" id="PS50018">
    <property type="entry name" value="RAS_GTPASE_ACTIV_2"/>
    <property type="match status" value="1"/>
</dbReference>
<dbReference type="eggNOG" id="KOG1826">
    <property type="taxonomic scope" value="Eukaryota"/>
</dbReference>
<feature type="compositionally biased region" description="Low complexity" evidence="3">
    <location>
        <begin position="758"/>
        <end position="777"/>
    </location>
</feature>
<dbReference type="InterPro" id="IPR001936">
    <property type="entry name" value="RasGAP_dom"/>
</dbReference>
<dbReference type="PROSITE" id="PS00509">
    <property type="entry name" value="RAS_GTPASE_ACTIV_1"/>
    <property type="match status" value="1"/>
</dbReference>
<protein>
    <recommendedName>
        <fullName evidence="4">Ras-GAP domain-containing protein</fullName>
    </recommendedName>
</protein>
<dbReference type="OMA" id="SWSELMI"/>